<dbReference type="AlphaFoldDB" id="A0A0F9RR38"/>
<organism evidence="1">
    <name type="scientific">marine sediment metagenome</name>
    <dbReference type="NCBI Taxonomy" id="412755"/>
    <lineage>
        <taxon>unclassified sequences</taxon>
        <taxon>metagenomes</taxon>
        <taxon>ecological metagenomes</taxon>
    </lineage>
</organism>
<evidence type="ECO:0000313" key="1">
    <source>
        <dbReference type="EMBL" id="KKN57174.1"/>
    </source>
</evidence>
<gene>
    <name evidence="1" type="ORF">LCGC14_0565020</name>
</gene>
<accession>A0A0F9RR38</accession>
<dbReference type="EMBL" id="LAZR01000816">
    <property type="protein sequence ID" value="KKN57174.1"/>
    <property type="molecule type" value="Genomic_DNA"/>
</dbReference>
<reference evidence="1" key="1">
    <citation type="journal article" date="2015" name="Nature">
        <title>Complex archaea that bridge the gap between prokaryotes and eukaryotes.</title>
        <authorList>
            <person name="Spang A."/>
            <person name="Saw J.H."/>
            <person name="Jorgensen S.L."/>
            <person name="Zaremba-Niedzwiedzka K."/>
            <person name="Martijn J."/>
            <person name="Lind A.E."/>
            <person name="van Eijk R."/>
            <person name="Schleper C."/>
            <person name="Guy L."/>
            <person name="Ettema T.J."/>
        </authorList>
    </citation>
    <scope>NUCLEOTIDE SEQUENCE</scope>
</reference>
<protein>
    <submittedName>
        <fullName evidence="1">Uncharacterized protein</fullName>
    </submittedName>
</protein>
<name>A0A0F9RR38_9ZZZZ</name>
<dbReference type="Gene3D" id="2.60.120.200">
    <property type="match status" value="1"/>
</dbReference>
<comment type="caution">
    <text evidence="1">The sequence shown here is derived from an EMBL/GenBank/DDBJ whole genome shotgun (WGS) entry which is preliminary data.</text>
</comment>
<sequence>MSLLFNANDEVAVATGEADDTDTGTMLIWLYPMDVGVGGKVYLEKYVGGEGKRLRLNTNIEFLLDRDTTDLSIIASPANMSTFGADKWCCLAAVYDAAGANGDQKLYHGDINTDFVEAAAYGTQAVGSGDVVTDAGSDTQVGNTGATDPADEPAEARIAIAAWWSEELTLAELIEQQYSLSNTRAKAATVFFVALFPTPEERSGQSVTWVVTGATGSPWVPLNNSRPTLLGPEIEAGDVEIGGRDGGPSNAWGGSHIGIALDV</sequence>
<proteinExistence type="predicted"/>